<organism evidence="1">
    <name type="scientific">Arion vulgaris</name>
    <dbReference type="NCBI Taxonomy" id="1028688"/>
    <lineage>
        <taxon>Eukaryota</taxon>
        <taxon>Metazoa</taxon>
        <taxon>Spiralia</taxon>
        <taxon>Lophotrochozoa</taxon>
        <taxon>Mollusca</taxon>
        <taxon>Gastropoda</taxon>
        <taxon>Heterobranchia</taxon>
        <taxon>Euthyneura</taxon>
        <taxon>Panpulmonata</taxon>
        <taxon>Eupulmonata</taxon>
        <taxon>Stylommatophora</taxon>
        <taxon>Helicina</taxon>
        <taxon>Arionoidea</taxon>
        <taxon>Arionidae</taxon>
        <taxon>Arion</taxon>
    </lineage>
</organism>
<name>A0A0B6Y3H7_9EUPU</name>
<accession>A0A0B6Y3H7</accession>
<protein>
    <submittedName>
        <fullName evidence="1">Uncharacterized protein</fullName>
    </submittedName>
</protein>
<evidence type="ECO:0000313" key="1">
    <source>
        <dbReference type="EMBL" id="CEK50075.1"/>
    </source>
</evidence>
<dbReference type="AlphaFoldDB" id="A0A0B6Y3H7"/>
<gene>
    <name evidence="1" type="primary">ORF9794</name>
</gene>
<proteinExistence type="predicted"/>
<dbReference type="GO" id="GO:0051225">
    <property type="term" value="P:spindle assembly"/>
    <property type="evidence" value="ECO:0007669"/>
    <property type="project" value="InterPro"/>
</dbReference>
<dbReference type="Pfam" id="PF14735">
    <property type="entry name" value="HAUS4"/>
    <property type="match status" value="1"/>
</dbReference>
<dbReference type="EMBL" id="HACG01003210">
    <property type="protein sequence ID" value="CEK50075.1"/>
    <property type="molecule type" value="Transcribed_RNA"/>
</dbReference>
<feature type="non-terminal residue" evidence="1">
    <location>
        <position position="1"/>
    </location>
</feature>
<sequence length="67" mass="8115">QSLPIFVEQKQRDIIEELESLKQDRLQRDIQFWIHYQKLLESLSVMETLIKDFKLIRQAELDNITAE</sequence>
<dbReference type="GO" id="GO:0070652">
    <property type="term" value="C:HAUS complex"/>
    <property type="evidence" value="ECO:0007669"/>
    <property type="project" value="InterPro"/>
</dbReference>
<feature type="non-terminal residue" evidence="1">
    <location>
        <position position="67"/>
    </location>
</feature>
<reference evidence="1" key="1">
    <citation type="submission" date="2014-12" db="EMBL/GenBank/DDBJ databases">
        <title>Insight into the proteome of Arion vulgaris.</title>
        <authorList>
            <person name="Aradska J."/>
            <person name="Bulat T."/>
            <person name="Smidak R."/>
            <person name="Sarate P."/>
            <person name="Gangsoo J."/>
            <person name="Sialana F."/>
            <person name="Bilban M."/>
            <person name="Lubec G."/>
        </authorList>
    </citation>
    <scope>NUCLEOTIDE SEQUENCE</scope>
    <source>
        <tissue evidence="1">Skin</tissue>
    </source>
</reference>
<dbReference type="InterPro" id="IPR029327">
    <property type="entry name" value="HAUS4"/>
</dbReference>